<accession>A0A6A6T817</accession>
<proteinExistence type="predicted"/>
<evidence type="ECO:0000313" key="2">
    <source>
        <dbReference type="EMBL" id="KAF2655930.1"/>
    </source>
</evidence>
<gene>
    <name evidence="2" type="ORF">K491DRAFT_405342</name>
</gene>
<name>A0A6A6T817_9PLEO</name>
<protein>
    <submittedName>
        <fullName evidence="2">Uncharacterized protein</fullName>
    </submittedName>
</protein>
<keyword evidence="3" id="KW-1185">Reference proteome</keyword>
<feature type="region of interest" description="Disordered" evidence="1">
    <location>
        <begin position="1"/>
        <end position="69"/>
    </location>
</feature>
<dbReference type="OrthoDB" id="5275938at2759"/>
<sequence length="456" mass="51516">MASTEISRVPADVIPDSQDSMDSNLDFEQNTAADSPRGTRRKRPLDDDDGHDSGDQDSDSHKHQRVKVESDDVPQIILQFLSEIVELPSAKAALVPQARSRPSGSLLSTVKTGFVNLVIRDNVEPTIILNPNGETTLIIAMPAKDGKEPKFEHVECAHASLLEAASSDEWRHMMEERKVLVPTVDDSQGILFMVRVAHRMDLTDVYPKTFDFEGIVRIASMIHKYNASSKVRQELVKRIPAIFKKSPQYFIDKPKREEWLFVAWVLGFEESFAALLRHLIRHSSVDDAGNLLDKNKRIICGLFPEVVAEHIGATRKMYLRRLLEAAYSYLEFLSSDQNARCSHPQGNANDNCASLMCGSFMIGLRSMGLDQTKPHEDNVAFSVCDLELHLKHIKGHQPQASQADWDDFSDEVKGVHPSCQNKTFWSWKVYEKMRGIDEVPENFSQYLALQKGKWAN</sequence>
<evidence type="ECO:0000256" key="1">
    <source>
        <dbReference type="SAM" id="MobiDB-lite"/>
    </source>
</evidence>
<reference evidence="2" key="1">
    <citation type="journal article" date="2020" name="Stud. Mycol.">
        <title>101 Dothideomycetes genomes: a test case for predicting lifestyles and emergence of pathogens.</title>
        <authorList>
            <person name="Haridas S."/>
            <person name="Albert R."/>
            <person name="Binder M."/>
            <person name="Bloem J."/>
            <person name="Labutti K."/>
            <person name="Salamov A."/>
            <person name="Andreopoulos B."/>
            <person name="Baker S."/>
            <person name="Barry K."/>
            <person name="Bills G."/>
            <person name="Bluhm B."/>
            <person name="Cannon C."/>
            <person name="Castanera R."/>
            <person name="Culley D."/>
            <person name="Daum C."/>
            <person name="Ezra D."/>
            <person name="Gonzalez J."/>
            <person name="Henrissat B."/>
            <person name="Kuo A."/>
            <person name="Liang C."/>
            <person name="Lipzen A."/>
            <person name="Lutzoni F."/>
            <person name="Magnuson J."/>
            <person name="Mondo S."/>
            <person name="Nolan M."/>
            <person name="Ohm R."/>
            <person name="Pangilinan J."/>
            <person name="Park H.-J."/>
            <person name="Ramirez L."/>
            <person name="Alfaro M."/>
            <person name="Sun H."/>
            <person name="Tritt A."/>
            <person name="Yoshinaga Y."/>
            <person name="Zwiers L.-H."/>
            <person name="Turgeon B."/>
            <person name="Goodwin S."/>
            <person name="Spatafora J."/>
            <person name="Crous P."/>
            <person name="Grigoriev I."/>
        </authorList>
    </citation>
    <scope>NUCLEOTIDE SEQUENCE</scope>
    <source>
        <strain evidence="2">CBS 122681</strain>
    </source>
</reference>
<dbReference type="Proteomes" id="UP000799324">
    <property type="component" value="Unassembled WGS sequence"/>
</dbReference>
<feature type="compositionally biased region" description="Basic and acidic residues" evidence="1">
    <location>
        <begin position="51"/>
        <end position="69"/>
    </location>
</feature>
<evidence type="ECO:0000313" key="3">
    <source>
        <dbReference type="Proteomes" id="UP000799324"/>
    </source>
</evidence>
<feature type="compositionally biased region" description="Polar residues" evidence="1">
    <location>
        <begin position="17"/>
        <end position="33"/>
    </location>
</feature>
<organism evidence="2 3">
    <name type="scientific">Lophiostoma macrostomum CBS 122681</name>
    <dbReference type="NCBI Taxonomy" id="1314788"/>
    <lineage>
        <taxon>Eukaryota</taxon>
        <taxon>Fungi</taxon>
        <taxon>Dikarya</taxon>
        <taxon>Ascomycota</taxon>
        <taxon>Pezizomycotina</taxon>
        <taxon>Dothideomycetes</taxon>
        <taxon>Pleosporomycetidae</taxon>
        <taxon>Pleosporales</taxon>
        <taxon>Lophiostomataceae</taxon>
        <taxon>Lophiostoma</taxon>
    </lineage>
</organism>
<dbReference type="EMBL" id="MU004342">
    <property type="protein sequence ID" value="KAF2655930.1"/>
    <property type="molecule type" value="Genomic_DNA"/>
</dbReference>
<dbReference type="AlphaFoldDB" id="A0A6A6T817"/>